<sequence>MFIERFGMQAVLTRHAQQRMTERHISIEEICHLLETGTIRLKDDHRFWAATTFQGRSDNLICVAAVFEPPTVVIKTVMHHFSWEA</sequence>
<gene>
    <name evidence="1" type="ORF">CK501_04765</name>
</gene>
<dbReference type="Proteomes" id="UP000218896">
    <property type="component" value="Unassembled WGS sequence"/>
</dbReference>
<dbReference type="Pfam" id="PF14076">
    <property type="entry name" value="DUF4258"/>
    <property type="match status" value="1"/>
</dbReference>
<evidence type="ECO:0000313" key="1">
    <source>
        <dbReference type="EMBL" id="PAU82455.1"/>
    </source>
</evidence>
<reference evidence="1 2" key="1">
    <citation type="submission" date="2017-08" db="EMBL/GenBank/DDBJ databases">
        <title>Halovibrio sewagensis sp. nov., isolated from wastewater of high salinity.</title>
        <authorList>
            <person name="Dong X."/>
            <person name="Zhang G."/>
        </authorList>
    </citation>
    <scope>NUCLEOTIDE SEQUENCE [LARGE SCALE GENOMIC DNA]</scope>
    <source>
        <strain evidence="1 2">YL5-2</strain>
    </source>
</reference>
<protein>
    <submittedName>
        <fullName evidence="1">DUF4258 domain-containing protein</fullName>
    </submittedName>
</protein>
<keyword evidence="2" id="KW-1185">Reference proteome</keyword>
<organism evidence="1 2">
    <name type="scientific">Halovibrio salipaludis</name>
    <dbReference type="NCBI Taxonomy" id="2032626"/>
    <lineage>
        <taxon>Bacteria</taxon>
        <taxon>Pseudomonadati</taxon>
        <taxon>Pseudomonadota</taxon>
        <taxon>Gammaproteobacteria</taxon>
        <taxon>Oceanospirillales</taxon>
        <taxon>Halomonadaceae</taxon>
        <taxon>Halovibrio</taxon>
    </lineage>
</organism>
<dbReference type="AlphaFoldDB" id="A0A2A2FD00"/>
<proteinExistence type="predicted"/>
<comment type="caution">
    <text evidence="1">The sequence shown here is derived from an EMBL/GenBank/DDBJ whole genome shotgun (WGS) entry which is preliminary data.</text>
</comment>
<name>A0A2A2FD00_9GAMM</name>
<dbReference type="InterPro" id="IPR025354">
    <property type="entry name" value="DUF4258"/>
</dbReference>
<dbReference type="OrthoDB" id="8906826at2"/>
<evidence type="ECO:0000313" key="2">
    <source>
        <dbReference type="Proteomes" id="UP000218896"/>
    </source>
</evidence>
<accession>A0A2A2FD00</accession>
<dbReference type="EMBL" id="NSKD01000001">
    <property type="protein sequence ID" value="PAU82455.1"/>
    <property type="molecule type" value="Genomic_DNA"/>
</dbReference>